<dbReference type="OrthoDB" id="4139168at2759"/>
<evidence type="ECO:0000313" key="13">
    <source>
        <dbReference type="EMBL" id="CCC66650.1"/>
    </source>
</evidence>
<sequence>MPLIGQHPISWSKTGIIAYSNPNSKDSNLCITFLETVNGTNWRFHPPQKYILHPQLHEDQFSIDEIKKNQTPAANNTTTNNMPSNKNHTTNGTNNNTPGVQQQSGKQPAPQFFYNISSIHWSNWFSLIGDMLAVCDELGNMTMLIAGQGPDGATTFDKLTMLFQDNVYKIYNHVMPLHQSTPSIVSRLERKQTKKEYNTTILDFHWLSSTKSVVSAQFCALDNASNTYRTKAQQIPPYGIFHPPFMKYACLAIRKNGQIDFWYQFSNSKDHKKITLQLTNSENSRTKELDWLQFAKLTSINEDQSMLISTYSKLTQKVSFYKLQVGWNVNTAKPSVLNDPTLQIHQVLETTIDQLDSAGNVLELINLHVVSKSPLEKDSSPEVLLIYLISGTKKTLIKRFRLVQTQLSYDFVSTLKPNWKQPPGENVTQLLKSTRYNLQHHTDIKLENKAIYVTSEMLDGFVTFYFEDGSIASFNQNDWKLETERLIYQPQQGKYSNIITSTLSANFQYPGIPNVSTLEWIRVSPSLSGVLFKQIGKVTPDFLPIIQSNVADPTKDEVNATALAFGFVVSTHRQLANEDFSIACKTHILKILQLDEDRAKKFITTLMTRLFTFFNIVPDAPKEILDKIISLRSMQKVWLLQLELGNCFERSSIDEMARSIFYLKNVLFAFNGVSRNLHLAIEQMSNDSSIQQNSGKLFHKAFSKQDLIYSLIPAVKWFVKFITYLIQEMLILINNPPTKPNTLVIGILCAKIPRVMILSVMDEIKKIIQIISKFPENSYPILNESSHFLKLVLDDSPVNFEKFETFLVDVNNKFTTFSEQQPSQGREPSLLVNAEIPLDSIKMYDFLLTYSNNAVISHVDAAEIYFCDTSGLRISNMEIFQENVFHLLQPFEKGLILDMEDSALKSRKFSRILYDGITCDQLSVEELSDGKLKRCRRCGSVTRAGYVVGKNKTIVATNTQTRRWPTMYTRNCICSGMLYELDLK</sequence>
<keyword evidence="4 9" id="KW-0805">Transcription regulation</keyword>
<dbReference type="Pfam" id="PF11635">
    <property type="entry name" value="Med16_N"/>
    <property type="match status" value="1"/>
</dbReference>
<dbReference type="GO" id="GO:0000122">
    <property type="term" value="P:negative regulation of transcription by RNA polymerase II"/>
    <property type="evidence" value="ECO:0007669"/>
    <property type="project" value="EnsemblFungi"/>
</dbReference>
<dbReference type="PANTHER" id="PTHR13224">
    <property type="entry name" value="THYROID HORMONE RECEPTOR-ASSOCIATED PROTEIN-RELATED"/>
    <property type="match status" value="1"/>
</dbReference>
<keyword evidence="7 9" id="KW-0539">Nucleus</keyword>
<evidence type="ECO:0000256" key="9">
    <source>
        <dbReference type="RuleBase" id="RU364149"/>
    </source>
</evidence>
<evidence type="ECO:0000256" key="2">
    <source>
        <dbReference type="ARBA" id="ARBA00006543"/>
    </source>
</evidence>
<dbReference type="Pfam" id="PF20719">
    <property type="entry name" value="Med16_C"/>
    <property type="match status" value="1"/>
</dbReference>
<dbReference type="GO" id="GO:0016592">
    <property type="term" value="C:mediator complex"/>
    <property type="evidence" value="ECO:0007669"/>
    <property type="project" value="EnsemblFungi"/>
</dbReference>
<keyword evidence="6 9" id="KW-0804">Transcription</keyword>
<reference key="2">
    <citation type="submission" date="2011-08" db="EMBL/GenBank/DDBJ databases">
        <title>Genome sequence of Naumovozyma castellii.</title>
        <authorList>
            <person name="Gordon J.L."/>
            <person name="Armisen D."/>
            <person name="Proux-Wera E."/>
            <person name="OhEigeartaigh S.S."/>
            <person name="Byrne K.P."/>
            <person name="Wolfe K.H."/>
        </authorList>
    </citation>
    <scope>NUCLEOTIDE SEQUENCE</scope>
    <source>
        <strain>Type strain:CBS 4309</strain>
    </source>
</reference>
<dbReference type="InterPro" id="IPR048338">
    <property type="entry name" value="Mediator_Med16"/>
</dbReference>
<evidence type="ECO:0000256" key="1">
    <source>
        <dbReference type="ARBA" id="ARBA00004123"/>
    </source>
</evidence>
<dbReference type="GO" id="GO:0070847">
    <property type="term" value="C:core mediator complex"/>
    <property type="evidence" value="ECO:0007669"/>
    <property type="project" value="EnsemblFungi"/>
</dbReference>
<dbReference type="FunCoup" id="G0V5B4">
    <property type="interactions" value="322"/>
</dbReference>
<dbReference type="EMBL" id="HE576752">
    <property type="protein sequence ID" value="CCC66650.1"/>
    <property type="molecule type" value="Genomic_DNA"/>
</dbReference>
<dbReference type="eggNOG" id="ENOG502QWAC">
    <property type="taxonomic scope" value="Eukaryota"/>
</dbReference>
<evidence type="ECO:0000256" key="5">
    <source>
        <dbReference type="ARBA" id="ARBA00023159"/>
    </source>
</evidence>
<keyword evidence="14" id="KW-1185">Reference proteome</keyword>
<dbReference type="OMA" id="FDTTWLG"/>
<dbReference type="InParanoid" id="G0V5B4"/>
<dbReference type="HOGENOM" id="CLU_311703_0_0_1"/>
<evidence type="ECO:0000256" key="7">
    <source>
        <dbReference type="ARBA" id="ARBA00023242"/>
    </source>
</evidence>
<dbReference type="InterPro" id="IPR048339">
    <property type="entry name" value="Mediator_Med16_C"/>
</dbReference>
<dbReference type="GO" id="GO:0034605">
    <property type="term" value="P:cellular response to heat"/>
    <property type="evidence" value="ECO:0007669"/>
    <property type="project" value="EnsemblFungi"/>
</dbReference>
<feature type="region of interest" description="Disordered" evidence="10">
    <location>
        <begin position="71"/>
        <end position="107"/>
    </location>
</feature>
<comment type="similarity">
    <text evidence="2 9">Belongs to the Mediator complex subunit 16 family.</text>
</comment>
<gene>
    <name evidence="13" type="primary">NCAS0A00900</name>
    <name evidence="9" type="synonym">MED16</name>
    <name evidence="13" type="ordered locus">NCAS_0A00900</name>
</gene>
<accession>G0V5B4</accession>
<dbReference type="GO" id="GO:0070202">
    <property type="term" value="P:regulation of establishment of protein localization to chromosome"/>
    <property type="evidence" value="ECO:0007669"/>
    <property type="project" value="EnsemblFungi"/>
</dbReference>
<dbReference type="RefSeq" id="XP_003673041.1">
    <property type="nucleotide sequence ID" value="XM_003672993.1"/>
</dbReference>
<dbReference type="GO" id="GO:0051123">
    <property type="term" value="P:RNA polymerase II preinitiation complex assembly"/>
    <property type="evidence" value="ECO:0007669"/>
    <property type="project" value="EnsemblFungi"/>
</dbReference>
<dbReference type="InterPro" id="IPR021665">
    <property type="entry name" value="Mediator_Med16_N"/>
</dbReference>
<feature type="compositionally biased region" description="Low complexity" evidence="10">
    <location>
        <begin position="71"/>
        <end position="97"/>
    </location>
</feature>
<dbReference type="Proteomes" id="UP000001640">
    <property type="component" value="Chromosome 1"/>
</dbReference>
<reference evidence="13 14" key="1">
    <citation type="journal article" date="2011" name="Proc. Natl. Acad. Sci. U.S.A.">
        <title>Evolutionary erosion of yeast sex chromosomes by mating-type switching accidents.</title>
        <authorList>
            <person name="Gordon J.L."/>
            <person name="Armisen D."/>
            <person name="Proux-Wera E."/>
            <person name="Oheigeartaigh S.S."/>
            <person name="Byrne K.P."/>
            <person name="Wolfe K.H."/>
        </authorList>
    </citation>
    <scope>NUCLEOTIDE SEQUENCE [LARGE SCALE GENOMIC DNA]</scope>
    <source>
        <strain evidence="14">ATCC 76901 / BCRC 22586 / CBS 4309 / NBRC 1992 / NRRL Y-12630</strain>
    </source>
</reference>
<evidence type="ECO:0000256" key="6">
    <source>
        <dbReference type="ARBA" id="ARBA00023163"/>
    </source>
</evidence>
<comment type="subunit">
    <text evidence="9">Component of the Mediator complex.</text>
</comment>
<dbReference type="GO" id="GO:0060261">
    <property type="term" value="P:positive regulation of transcription initiation by RNA polymerase II"/>
    <property type="evidence" value="ECO:0007669"/>
    <property type="project" value="EnsemblFungi"/>
</dbReference>
<evidence type="ECO:0000256" key="4">
    <source>
        <dbReference type="ARBA" id="ARBA00023015"/>
    </source>
</evidence>
<comment type="function">
    <text evidence="9">Component of the Mediator complex, a coactivator involved in the regulated transcription of nearly all RNA polymerase II-dependent genes. Mediator functions as a bridge to convey information from gene-specific regulatory proteins to the basal RNA polymerase II transcription machinery. Mediator is recruited to promoters by direct interactions with regulatory proteins and serves as a scaffold for the assembly of a functional preinitiation complex with RNA polymerase II and the general transcription factors.</text>
</comment>
<keyword evidence="5 9" id="KW-0010">Activator</keyword>
<evidence type="ECO:0000259" key="11">
    <source>
        <dbReference type="Pfam" id="PF11635"/>
    </source>
</evidence>
<feature type="domain" description="Mediator complex subunit Med16 N-terminal" evidence="11">
    <location>
        <begin position="189"/>
        <end position="511"/>
    </location>
</feature>
<organism evidence="13 14">
    <name type="scientific">Naumovozyma castellii</name>
    <name type="common">Yeast</name>
    <name type="synonym">Saccharomyces castellii</name>
    <dbReference type="NCBI Taxonomy" id="27288"/>
    <lineage>
        <taxon>Eukaryota</taxon>
        <taxon>Fungi</taxon>
        <taxon>Dikarya</taxon>
        <taxon>Ascomycota</taxon>
        <taxon>Saccharomycotina</taxon>
        <taxon>Saccharomycetes</taxon>
        <taxon>Saccharomycetales</taxon>
        <taxon>Saccharomycetaceae</taxon>
        <taxon>Naumovozyma</taxon>
    </lineage>
</organism>
<protein>
    <recommendedName>
        <fullName evidence="3 9">Mediator of RNA polymerase II transcription subunit 16</fullName>
    </recommendedName>
    <alternativeName>
        <fullName evidence="8 9">Mediator complex subunit 16</fullName>
    </alternativeName>
</protein>
<evidence type="ECO:0000256" key="3">
    <source>
        <dbReference type="ARBA" id="ARBA00019614"/>
    </source>
</evidence>
<name>G0V5B4_NAUCA</name>
<dbReference type="KEGG" id="ncs:NCAS_0A00900"/>
<dbReference type="PANTHER" id="PTHR13224:SF6">
    <property type="entry name" value="MEDIATOR OF RNA POLYMERASE II TRANSCRIPTION SUBUNIT 16"/>
    <property type="match status" value="1"/>
</dbReference>
<dbReference type="AlphaFoldDB" id="G0V5B4"/>
<dbReference type="STRING" id="1064592.G0V5B4"/>
<proteinExistence type="inferred from homology"/>
<dbReference type="GeneID" id="96900139"/>
<comment type="subcellular location">
    <subcellularLocation>
        <location evidence="1 9">Nucleus</location>
    </subcellularLocation>
</comment>
<evidence type="ECO:0000256" key="8">
    <source>
        <dbReference type="ARBA" id="ARBA00032015"/>
    </source>
</evidence>
<feature type="domain" description="Mediator complex subunit 16 C-terminal" evidence="12">
    <location>
        <begin position="851"/>
        <end position="980"/>
    </location>
</feature>
<evidence type="ECO:0000256" key="10">
    <source>
        <dbReference type="SAM" id="MobiDB-lite"/>
    </source>
</evidence>
<evidence type="ECO:0000259" key="12">
    <source>
        <dbReference type="Pfam" id="PF20719"/>
    </source>
</evidence>
<dbReference type="GO" id="GO:0032968">
    <property type="term" value="P:positive regulation of transcription elongation by RNA polymerase II"/>
    <property type="evidence" value="ECO:0007669"/>
    <property type="project" value="EnsemblFungi"/>
</dbReference>
<evidence type="ECO:0000313" key="14">
    <source>
        <dbReference type="Proteomes" id="UP000001640"/>
    </source>
</evidence>
<dbReference type="GO" id="GO:0061629">
    <property type="term" value="F:RNA polymerase II-specific DNA-binding transcription factor binding"/>
    <property type="evidence" value="ECO:0007669"/>
    <property type="project" value="EnsemblFungi"/>
</dbReference>